<evidence type="ECO:0000313" key="2">
    <source>
        <dbReference type="EMBL" id="RDI37973.1"/>
    </source>
</evidence>
<dbReference type="EMBL" id="QQAX01000036">
    <property type="protein sequence ID" value="RDI37973.1"/>
    <property type="molecule type" value="Genomic_DNA"/>
</dbReference>
<evidence type="ECO:0000256" key="1">
    <source>
        <dbReference type="SAM" id="MobiDB-lite"/>
    </source>
</evidence>
<organism evidence="2 3">
    <name type="scientific">Aquicella lusitana</name>
    <dbReference type="NCBI Taxonomy" id="254246"/>
    <lineage>
        <taxon>Bacteria</taxon>
        <taxon>Pseudomonadati</taxon>
        <taxon>Pseudomonadota</taxon>
        <taxon>Gammaproteobacteria</taxon>
        <taxon>Legionellales</taxon>
        <taxon>Coxiellaceae</taxon>
        <taxon>Aquicella</taxon>
    </lineage>
</organism>
<dbReference type="AlphaFoldDB" id="A0A370G7H7"/>
<protein>
    <submittedName>
        <fullName evidence="2">Protein required for attachment to host cells</fullName>
    </submittedName>
</protein>
<dbReference type="RefSeq" id="WP_170131891.1">
    <property type="nucleotide sequence ID" value="NZ_LR699116.1"/>
</dbReference>
<sequence length="155" mass="18056">MNGRTWVLVADSTKARIYTTYKAKLFMPQANENDLKLLNEYKHPESRKHDSQLVSDNSGRYRATEFGSDTYDPPTDPKRYEEDRFAFQLSKVLHEAYLENEFEQLILIASPVFMGMLNKHISRANGLQKSVAITIEKDYTSLNERQLVKQLQEHL</sequence>
<proteinExistence type="predicted"/>
<comment type="caution">
    <text evidence="2">The sequence shown here is derived from an EMBL/GenBank/DDBJ whole genome shotgun (WGS) entry which is preliminary data.</text>
</comment>
<feature type="region of interest" description="Disordered" evidence="1">
    <location>
        <begin position="44"/>
        <end position="75"/>
    </location>
</feature>
<keyword evidence="3" id="KW-1185">Reference proteome</keyword>
<evidence type="ECO:0000313" key="3">
    <source>
        <dbReference type="Proteomes" id="UP000254720"/>
    </source>
</evidence>
<reference evidence="2 3" key="1">
    <citation type="submission" date="2018-07" db="EMBL/GenBank/DDBJ databases">
        <title>Genomic Encyclopedia of Type Strains, Phase IV (KMG-IV): sequencing the most valuable type-strain genomes for metagenomic binning, comparative biology and taxonomic classification.</title>
        <authorList>
            <person name="Goeker M."/>
        </authorList>
    </citation>
    <scope>NUCLEOTIDE SEQUENCE [LARGE SCALE GENOMIC DNA]</scope>
    <source>
        <strain evidence="2 3">DSM 16500</strain>
    </source>
</reference>
<name>A0A370G7H7_9COXI</name>
<accession>A0A370G7H7</accession>
<dbReference type="Proteomes" id="UP000254720">
    <property type="component" value="Unassembled WGS sequence"/>
</dbReference>
<dbReference type="Pfam" id="PF10116">
    <property type="entry name" value="Host_attach"/>
    <property type="match status" value="1"/>
</dbReference>
<dbReference type="InterPro" id="IPR019291">
    <property type="entry name" value="Host_attachment_protein"/>
</dbReference>
<gene>
    <name evidence="2" type="ORF">C8D86_13612</name>
</gene>